<reference evidence="4" key="2">
    <citation type="submission" date="2019-06" db="EMBL/GenBank/DDBJ databases">
        <title>Co-occurence of chitin degradation, pigmentation and bioactivity in marine Pseudoalteromonas.</title>
        <authorList>
            <person name="Sonnenschein E.C."/>
            <person name="Bech P.K."/>
        </authorList>
    </citation>
    <scope>NUCLEOTIDE SEQUENCE [LARGE SCALE GENOMIC DNA]</scope>
    <source>
        <strain evidence="4">S2897</strain>
    </source>
</reference>
<dbReference type="GO" id="GO:0005524">
    <property type="term" value="F:ATP binding"/>
    <property type="evidence" value="ECO:0007669"/>
    <property type="project" value="InterPro"/>
</dbReference>
<sequence>MIANIFTKIFGSRNDRTIKNLRKTVALINALEEQYAALTDEQLKAKTAEFRTRFEQGTSL</sequence>
<feature type="non-terminal residue" evidence="3">
    <location>
        <position position="60"/>
    </location>
</feature>
<name>A0A5S3YG27_9GAMM</name>
<evidence type="ECO:0000313" key="4">
    <source>
        <dbReference type="Proteomes" id="UP000305874"/>
    </source>
</evidence>
<organism evidence="3 4">
    <name type="scientific">Pseudoalteromonas ruthenica</name>
    <dbReference type="NCBI Taxonomy" id="151081"/>
    <lineage>
        <taxon>Bacteria</taxon>
        <taxon>Pseudomonadati</taxon>
        <taxon>Pseudomonadota</taxon>
        <taxon>Gammaproteobacteria</taxon>
        <taxon>Alteromonadales</taxon>
        <taxon>Pseudoalteromonadaceae</taxon>
        <taxon>Pseudoalteromonas</taxon>
    </lineage>
</organism>
<dbReference type="RefSeq" id="WP_138549428.1">
    <property type="nucleotide sequence ID" value="NZ_PNCG01000847.1"/>
</dbReference>
<feature type="domain" description="SecA family profile" evidence="2">
    <location>
        <begin position="3"/>
        <end position="60"/>
    </location>
</feature>
<dbReference type="Pfam" id="PF07517">
    <property type="entry name" value="SecA_DEAD"/>
    <property type="match status" value="1"/>
</dbReference>
<dbReference type="Proteomes" id="UP000305874">
    <property type="component" value="Unassembled WGS sequence"/>
</dbReference>
<evidence type="ECO:0000259" key="2">
    <source>
        <dbReference type="PROSITE" id="PS51196"/>
    </source>
</evidence>
<dbReference type="InterPro" id="IPR027417">
    <property type="entry name" value="P-loop_NTPase"/>
</dbReference>
<dbReference type="Gene3D" id="3.40.50.300">
    <property type="entry name" value="P-loop containing nucleotide triphosphate hydrolases"/>
    <property type="match status" value="1"/>
</dbReference>
<feature type="coiled-coil region" evidence="1">
    <location>
        <begin position="14"/>
        <end position="48"/>
    </location>
</feature>
<dbReference type="PROSITE" id="PS51196">
    <property type="entry name" value="SECA_MOTOR_DEAD"/>
    <property type="match status" value="1"/>
</dbReference>
<reference evidence="3 4" key="1">
    <citation type="submission" date="2017-12" db="EMBL/GenBank/DDBJ databases">
        <authorList>
            <person name="Paulsen S."/>
            <person name="Gram L.K."/>
        </authorList>
    </citation>
    <scope>NUCLEOTIDE SEQUENCE [LARGE SCALE GENOMIC DNA]</scope>
    <source>
        <strain evidence="3 4">S2897</strain>
    </source>
</reference>
<dbReference type="InterPro" id="IPR011115">
    <property type="entry name" value="SecA_DEAD"/>
</dbReference>
<proteinExistence type="predicted"/>
<keyword evidence="1" id="KW-0175">Coiled coil</keyword>
<dbReference type="GO" id="GO:0017038">
    <property type="term" value="P:protein import"/>
    <property type="evidence" value="ECO:0007669"/>
    <property type="project" value="InterPro"/>
</dbReference>
<comment type="caution">
    <text evidence="3">The sequence shown here is derived from an EMBL/GenBank/DDBJ whole genome shotgun (WGS) entry which is preliminary data.</text>
</comment>
<gene>
    <name evidence="3" type="ORF">CWC05_22795</name>
</gene>
<evidence type="ECO:0000256" key="1">
    <source>
        <dbReference type="SAM" id="Coils"/>
    </source>
</evidence>
<dbReference type="GO" id="GO:0016020">
    <property type="term" value="C:membrane"/>
    <property type="evidence" value="ECO:0007669"/>
    <property type="project" value="InterPro"/>
</dbReference>
<dbReference type="EMBL" id="PNCG01000847">
    <property type="protein sequence ID" value="TMP71397.1"/>
    <property type="molecule type" value="Genomic_DNA"/>
</dbReference>
<evidence type="ECO:0000313" key="3">
    <source>
        <dbReference type="EMBL" id="TMP71397.1"/>
    </source>
</evidence>
<protein>
    <recommendedName>
        <fullName evidence="2">SecA family profile domain-containing protein</fullName>
    </recommendedName>
</protein>
<dbReference type="AlphaFoldDB" id="A0A5S3YG27"/>
<accession>A0A5S3YG27</accession>
<dbReference type="InterPro" id="IPR014018">
    <property type="entry name" value="SecA_motor_DEAD"/>
</dbReference>